<comment type="caution">
    <text evidence="1">The sequence shown here is derived from an EMBL/GenBank/DDBJ whole genome shotgun (WGS) entry which is preliminary data.</text>
</comment>
<name>A0ABQ9EFV4_TEGGR</name>
<gene>
    <name evidence="1" type="ORF">KUTeg_017760</name>
</gene>
<dbReference type="Proteomes" id="UP001217089">
    <property type="component" value="Unassembled WGS sequence"/>
</dbReference>
<accession>A0ABQ9EFV4</accession>
<proteinExistence type="predicted"/>
<evidence type="ECO:0000313" key="2">
    <source>
        <dbReference type="Proteomes" id="UP001217089"/>
    </source>
</evidence>
<reference evidence="1 2" key="1">
    <citation type="submission" date="2022-12" db="EMBL/GenBank/DDBJ databases">
        <title>Chromosome-level genome of Tegillarca granosa.</title>
        <authorList>
            <person name="Kim J."/>
        </authorList>
    </citation>
    <scope>NUCLEOTIDE SEQUENCE [LARGE SCALE GENOMIC DNA]</scope>
    <source>
        <strain evidence="1">Teg-2019</strain>
        <tissue evidence="1">Adductor muscle</tissue>
    </source>
</reference>
<protein>
    <submittedName>
        <fullName evidence="1">Uncharacterized protein</fullName>
    </submittedName>
</protein>
<keyword evidence="2" id="KW-1185">Reference proteome</keyword>
<organism evidence="1 2">
    <name type="scientific">Tegillarca granosa</name>
    <name type="common">Malaysian cockle</name>
    <name type="synonym">Anadara granosa</name>
    <dbReference type="NCBI Taxonomy" id="220873"/>
    <lineage>
        <taxon>Eukaryota</taxon>
        <taxon>Metazoa</taxon>
        <taxon>Spiralia</taxon>
        <taxon>Lophotrochozoa</taxon>
        <taxon>Mollusca</taxon>
        <taxon>Bivalvia</taxon>
        <taxon>Autobranchia</taxon>
        <taxon>Pteriomorphia</taxon>
        <taxon>Arcoida</taxon>
        <taxon>Arcoidea</taxon>
        <taxon>Arcidae</taxon>
        <taxon>Tegillarca</taxon>
    </lineage>
</organism>
<evidence type="ECO:0000313" key="1">
    <source>
        <dbReference type="EMBL" id="KAJ8304177.1"/>
    </source>
</evidence>
<dbReference type="EMBL" id="JARBDR010000903">
    <property type="protein sequence ID" value="KAJ8304177.1"/>
    <property type="molecule type" value="Genomic_DNA"/>
</dbReference>
<sequence length="103" mass="11649">MSSSRFVSVNEEKLKKLTEQKNAKNTQRTNVYASIRSKTGGGLKTSTLQNVKHGLTKYLKETCHINVRNDCVVSSSNKIFKAVVTDLKKGTRIHRTQANNFRH</sequence>